<accession>A0ABR9TPI2</accession>
<dbReference type="Proteomes" id="UP000640614">
    <property type="component" value="Unassembled WGS sequence"/>
</dbReference>
<sequence length="134" mass="16182">MPITITPDKIKFCYQSKTWQYDFDEIKELTILKKKKTYYLENGAFMLTTAIAYYCMIFSNLPDLYYIIPALLCYTFIIILRFYKPVEFVYFVLVRDVYEKEMKTKIALKDRIVIGKQIDQYLELQFERNIKKTA</sequence>
<feature type="transmembrane region" description="Helical" evidence="1">
    <location>
        <begin position="39"/>
        <end position="59"/>
    </location>
</feature>
<keyword evidence="1" id="KW-0812">Transmembrane</keyword>
<keyword evidence="1" id="KW-1133">Transmembrane helix</keyword>
<keyword evidence="3" id="KW-1185">Reference proteome</keyword>
<evidence type="ECO:0000313" key="3">
    <source>
        <dbReference type="Proteomes" id="UP000640614"/>
    </source>
</evidence>
<organism evidence="2 3">
    <name type="scientific">Flavobacterium hungaricum</name>
    <dbReference type="NCBI Taxonomy" id="2082725"/>
    <lineage>
        <taxon>Bacteria</taxon>
        <taxon>Pseudomonadati</taxon>
        <taxon>Bacteroidota</taxon>
        <taxon>Flavobacteriia</taxon>
        <taxon>Flavobacteriales</taxon>
        <taxon>Flavobacteriaceae</taxon>
        <taxon>Flavobacterium</taxon>
    </lineage>
</organism>
<gene>
    <name evidence="2" type="ORF">C4F50_18495</name>
</gene>
<protein>
    <submittedName>
        <fullName evidence="2">Uncharacterized protein</fullName>
    </submittedName>
</protein>
<reference evidence="2 3" key="1">
    <citation type="submission" date="2018-07" db="EMBL/GenBank/DDBJ databases">
        <title>Genome assembly of strain KB82.</title>
        <authorList>
            <person name="Kukolya J."/>
            <person name="Horvath B."/>
            <person name="Nagy I."/>
            <person name="Toth A."/>
        </authorList>
    </citation>
    <scope>NUCLEOTIDE SEQUENCE [LARGE SCALE GENOMIC DNA]</scope>
    <source>
        <strain evidence="2 3">Kb82</strain>
    </source>
</reference>
<dbReference type="EMBL" id="PRDM01000004">
    <property type="protein sequence ID" value="MBE8726912.1"/>
    <property type="molecule type" value="Genomic_DNA"/>
</dbReference>
<feature type="transmembrane region" description="Helical" evidence="1">
    <location>
        <begin position="65"/>
        <end position="83"/>
    </location>
</feature>
<evidence type="ECO:0000256" key="1">
    <source>
        <dbReference type="SAM" id="Phobius"/>
    </source>
</evidence>
<evidence type="ECO:0000313" key="2">
    <source>
        <dbReference type="EMBL" id="MBE8726912.1"/>
    </source>
</evidence>
<keyword evidence="1" id="KW-0472">Membrane</keyword>
<comment type="caution">
    <text evidence="2">The sequence shown here is derived from an EMBL/GenBank/DDBJ whole genome shotgun (WGS) entry which is preliminary data.</text>
</comment>
<proteinExistence type="predicted"/>
<name>A0ABR9TPI2_9FLAO</name>
<dbReference type="RefSeq" id="WP_194140084.1">
    <property type="nucleotide sequence ID" value="NZ_PRDM01000004.1"/>
</dbReference>